<feature type="coiled-coil region" evidence="1">
    <location>
        <begin position="74"/>
        <end position="101"/>
    </location>
</feature>
<name>A0A4C1V041_EUMVA</name>
<sequence length="105" mass="12317">MSKSLEEREEFWAKVTDILVKCDRNEKVLGDFNGWVGVQRDGYEKVLVRKVVSEKKKACLDLLSANANYRVQRKDIFKDKLKDAESTYEDAKLRAKQCVKEERMK</sequence>
<gene>
    <name evidence="2" type="ORF">EVAR_78151_1</name>
</gene>
<dbReference type="EMBL" id="BGZK01000248">
    <property type="protein sequence ID" value="GBP31572.1"/>
    <property type="molecule type" value="Genomic_DNA"/>
</dbReference>
<dbReference type="OrthoDB" id="418748at2759"/>
<accession>A0A4C1V041</accession>
<organism evidence="2 3">
    <name type="scientific">Eumeta variegata</name>
    <name type="common">Bagworm moth</name>
    <name type="synonym">Eumeta japonica</name>
    <dbReference type="NCBI Taxonomy" id="151549"/>
    <lineage>
        <taxon>Eukaryota</taxon>
        <taxon>Metazoa</taxon>
        <taxon>Ecdysozoa</taxon>
        <taxon>Arthropoda</taxon>
        <taxon>Hexapoda</taxon>
        <taxon>Insecta</taxon>
        <taxon>Pterygota</taxon>
        <taxon>Neoptera</taxon>
        <taxon>Endopterygota</taxon>
        <taxon>Lepidoptera</taxon>
        <taxon>Glossata</taxon>
        <taxon>Ditrysia</taxon>
        <taxon>Tineoidea</taxon>
        <taxon>Psychidae</taxon>
        <taxon>Oiketicinae</taxon>
        <taxon>Eumeta</taxon>
    </lineage>
</organism>
<keyword evidence="1" id="KW-0175">Coiled coil</keyword>
<evidence type="ECO:0000313" key="2">
    <source>
        <dbReference type="EMBL" id="GBP31572.1"/>
    </source>
</evidence>
<comment type="caution">
    <text evidence="2">The sequence shown here is derived from an EMBL/GenBank/DDBJ whole genome shotgun (WGS) entry which is preliminary data.</text>
</comment>
<evidence type="ECO:0000313" key="3">
    <source>
        <dbReference type="Proteomes" id="UP000299102"/>
    </source>
</evidence>
<dbReference type="Proteomes" id="UP000299102">
    <property type="component" value="Unassembled WGS sequence"/>
</dbReference>
<reference evidence="2 3" key="1">
    <citation type="journal article" date="2019" name="Commun. Biol.">
        <title>The bagworm genome reveals a unique fibroin gene that provides high tensile strength.</title>
        <authorList>
            <person name="Kono N."/>
            <person name="Nakamura H."/>
            <person name="Ohtoshi R."/>
            <person name="Tomita M."/>
            <person name="Numata K."/>
            <person name="Arakawa K."/>
        </authorList>
    </citation>
    <scope>NUCLEOTIDE SEQUENCE [LARGE SCALE GENOMIC DNA]</scope>
</reference>
<evidence type="ECO:0000256" key="1">
    <source>
        <dbReference type="SAM" id="Coils"/>
    </source>
</evidence>
<proteinExistence type="predicted"/>
<protein>
    <submittedName>
        <fullName evidence="2">Uncharacterized protein</fullName>
    </submittedName>
</protein>
<dbReference type="AlphaFoldDB" id="A0A4C1V041"/>
<keyword evidence="3" id="KW-1185">Reference proteome</keyword>